<keyword evidence="2" id="KW-1185">Reference proteome</keyword>
<comment type="caution">
    <text evidence="1">The sequence shown here is derived from an EMBL/GenBank/DDBJ whole genome shotgun (WGS) entry which is preliminary data.</text>
</comment>
<reference evidence="1" key="1">
    <citation type="submission" date="2019-07" db="EMBL/GenBank/DDBJ databases">
        <title>Annotation for the trematode Paragonimus miyazaki's.</title>
        <authorList>
            <person name="Choi Y.-J."/>
        </authorList>
    </citation>
    <scope>NUCLEOTIDE SEQUENCE</scope>
    <source>
        <strain evidence="1">Japan</strain>
    </source>
</reference>
<dbReference type="AlphaFoldDB" id="A0A8S9YEE8"/>
<evidence type="ECO:0000313" key="1">
    <source>
        <dbReference type="EMBL" id="KAF7232980.1"/>
    </source>
</evidence>
<accession>A0A8S9YEE8</accession>
<proteinExistence type="predicted"/>
<dbReference type="OrthoDB" id="6246848at2759"/>
<dbReference type="Proteomes" id="UP000822476">
    <property type="component" value="Unassembled WGS sequence"/>
</dbReference>
<organism evidence="1 2">
    <name type="scientific">Paragonimus skrjabini miyazakii</name>
    <dbReference type="NCBI Taxonomy" id="59628"/>
    <lineage>
        <taxon>Eukaryota</taxon>
        <taxon>Metazoa</taxon>
        <taxon>Spiralia</taxon>
        <taxon>Lophotrochozoa</taxon>
        <taxon>Platyhelminthes</taxon>
        <taxon>Trematoda</taxon>
        <taxon>Digenea</taxon>
        <taxon>Plagiorchiida</taxon>
        <taxon>Troglotremata</taxon>
        <taxon>Troglotrematidae</taxon>
        <taxon>Paragonimus</taxon>
    </lineage>
</organism>
<evidence type="ECO:0000313" key="2">
    <source>
        <dbReference type="Proteomes" id="UP000822476"/>
    </source>
</evidence>
<name>A0A8S9YEE8_9TREM</name>
<sequence length="91" mass="10566">MEQPFNRRDGAISRTFSLGQLVLAKDYHGGVEKWTAGRILRWTVWVTYDVEMQSSTWVRHGNQLRASYQPVTVPYSRVLPLDILLDTFELP</sequence>
<protein>
    <submittedName>
        <fullName evidence="1">Uncharacterized protein</fullName>
    </submittedName>
</protein>
<gene>
    <name evidence="1" type="ORF">EG68_07833</name>
</gene>
<dbReference type="EMBL" id="JTDE01021403">
    <property type="protein sequence ID" value="KAF7232980.1"/>
    <property type="molecule type" value="Genomic_DNA"/>
</dbReference>